<dbReference type="Proteomes" id="UP000324897">
    <property type="component" value="Chromosome 1"/>
</dbReference>
<gene>
    <name evidence="3" type="ORF">EJB05_23752</name>
</gene>
<reference evidence="3 4" key="1">
    <citation type="journal article" date="2019" name="Sci. Rep.">
        <title>A high-quality genome of Eragrostis curvula grass provides insights into Poaceae evolution and supports new strategies to enhance forage quality.</title>
        <authorList>
            <person name="Carballo J."/>
            <person name="Santos B.A.C.M."/>
            <person name="Zappacosta D."/>
            <person name="Garbus I."/>
            <person name="Selva J.P."/>
            <person name="Gallo C.A."/>
            <person name="Diaz A."/>
            <person name="Albertini E."/>
            <person name="Caccamo M."/>
            <person name="Echenique V."/>
        </authorList>
    </citation>
    <scope>NUCLEOTIDE SEQUENCE [LARGE SCALE GENOMIC DNA]</scope>
    <source>
        <strain evidence="4">cv. Victoria</strain>
        <tissue evidence="3">Leaf</tissue>
    </source>
</reference>
<proteinExistence type="predicted"/>
<sequence length="309" mass="33495">MAVGRDYSSLPAELLEDISGRLSADTDRLHIHQVCAHWRASTSHLTTCRPWIIAGREPRQESSCHGAPAGLPCCCGASPRWLALADCARSPTRLVLWEPVSGAQISLPPLPAVAQVFLSDDPLASPSSGGREPEGPGLRHGSEALLLAIRGPRRRRRLVSAARAPHHQDRQRGVHCHRGRAYFVHKSWQLHIFDLDASSPPRLVRDTFLFLSAAKVFRSPERLVPRRHALRTLHVVPCGGECLLVLTYAGGGAARRGVQGGGLGRRAARGGRGEGHGPRRALPVRGPRRRVRALGGGVPGCQEELPVLR</sequence>
<dbReference type="InterPro" id="IPR005174">
    <property type="entry name" value="KIB1-4_b-propeller"/>
</dbReference>
<dbReference type="OrthoDB" id="747475at2759"/>
<evidence type="ECO:0000256" key="1">
    <source>
        <dbReference type="SAM" id="MobiDB-lite"/>
    </source>
</evidence>
<keyword evidence="4" id="KW-1185">Reference proteome</keyword>
<evidence type="ECO:0000313" key="4">
    <source>
        <dbReference type="Proteomes" id="UP000324897"/>
    </source>
</evidence>
<accession>A0A5J9V7W2</accession>
<protein>
    <recommendedName>
        <fullName evidence="2">KIB1-4 beta-propeller domain-containing protein</fullName>
    </recommendedName>
</protein>
<dbReference type="Gene3D" id="1.20.1280.50">
    <property type="match status" value="1"/>
</dbReference>
<feature type="region of interest" description="Disordered" evidence="1">
    <location>
        <begin position="257"/>
        <end position="282"/>
    </location>
</feature>
<evidence type="ECO:0000259" key="2">
    <source>
        <dbReference type="Pfam" id="PF03478"/>
    </source>
</evidence>
<organism evidence="3 4">
    <name type="scientific">Eragrostis curvula</name>
    <name type="common">weeping love grass</name>
    <dbReference type="NCBI Taxonomy" id="38414"/>
    <lineage>
        <taxon>Eukaryota</taxon>
        <taxon>Viridiplantae</taxon>
        <taxon>Streptophyta</taxon>
        <taxon>Embryophyta</taxon>
        <taxon>Tracheophyta</taxon>
        <taxon>Spermatophyta</taxon>
        <taxon>Magnoliopsida</taxon>
        <taxon>Liliopsida</taxon>
        <taxon>Poales</taxon>
        <taxon>Poaceae</taxon>
        <taxon>PACMAD clade</taxon>
        <taxon>Chloridoideae</taxon>
        <taxon>Eragrostideae</taxon>
        <taxon>Eragrostidinae</taxon>
        <taxon>Eragrostis</taxon>
    </lineage>
</organism>
<dbReference type="PANTHER" id="PTHR36901">
    <property type="entry name" value="F-BOX DOMAIN CONTAINING PROTEIN, EXPRESSED-RELATED"/>
    <property type="match status" value="1"/>
</dbReference>
<feature type="domain" description="KIB1-4 beta-propeller" evidence="2">
    <location>
        <begin position="73"/>
        <end position="247"/>
    </location>
</feature>
<dbReference type="AlphaFoldDB" id="A0A5J9V7W2"/>
<comment type="caution">
    <text evidence="3">The sequence shown here is derived from an EMBL/GenBank/DDBJ whole genome shotgun (WGS) entry which is preliminary data.</text>
</comment>
<name>A0A5J9V7W2_9POAL</name>
<evidence type="ECO:0000313" key="3">
    <source>
        <dbReference type="EMBL" id="TVU32036.1"/>
    </source>
</evidence>
<dbReference type="PANTHER" id="PTHR36901:SF6">
    <property type="entry name" value="OS05G0150100 PROTEIN"/>
    <property type="match status" value="1"/>
</dbReference>
<dbReference type="EMBL" id="RWGY01000011">
    <property type="protein sequence ID" value="TVU32036.1"/>
    <property type="molecule type" value="Genomic_DNA"/>
</dbReference>
<feature type="non-terminal residue" evidence="3">
    <location>
        <position position="1"/>
    </location>
</feature>
<dbReference type="Gramene" id="TVU32036">
    <property type="protein sequence ID" value="TVU32036"/>
    <property type="gene ID" value="EJB05_23752"/>
</dbReference>
<dbReference type="Pfam" id="PF03478">
    <property type="entry name" value="Beta-prop_KIB1-4"/>
    <property type="match status" value="1"/>
</dbReference>